<name>A0ABQ3DD08_9ACTN</name>
<organism evidence="1 2">
    <name type="scientific">Streptomyces canarius</name>
    <dbReference type="NCBI Taxonomy" id="285453"/>
    <lineage>
        <taxon>Bacteria</taxon>
        <taxon>Bacillati</taxon>
        <taxon>Actinomycetota</taxon>
        <taxon>Actinomycetes</taxon>
        <taxon>Kitasatosporales</taxon>
        <taxon>Streptomycetaceae</taxon>
        <taxon>Streptomyces</taxon>
    </lineage>
</organism>
<gene>
    <name evidence="1" type="ORF">GCM10010345_93110</name>
</gene>
<sequence>MEEGGEADEGFVWVDGLVGGPPFVQDALPGRGEGVSVKSPLLHGSYRVRGVVEDGLGVVGVGEELTHSCEVGGAAGRGQGEEGFQVGGGDARPALVSLGVEVEGQVADGVEADLDGLQLVGVQPELLGLLALEQQEVGEGVDLGAQWAGGGLDAAGAAGCCASFGEVWWRGEVAVGAEEVGERSHEFGCVAVGVCEQCAGVAARGRNDQACGGGDNVCCVDGVTVIGEVCGEVAPPGWCGGHALGPAGGAGDDGVR</sequence>
<dbReference type="Proteomes" id="UP000653644">
    <property type="component" value="Unassembled WGS sequence"/>
</dbReference>
<evidence type="ECO:0000313" key="2">
    <source>
        <dbReference type="Proteomes" id="UP000653644"/>
    </source>
</evidence>
<accession>A0ABQ3DD08</accession>
<keyword evidence="2" id="KW-1185">Reference proteome</keyword>
<protein>
    <submittedName>
        <fullName evidence="1">Uncharacterized protein</fullName>
    </submittedName>
</protein>
<reference evidence="2" key="1">
    <citation type="journal article" date="2019" name="Int. J. Syst. Evol. Microbiol.">
        <title>The Global Catalogue of Microorganisms (GCM) 10K type strain sequencing project: providing services to taxonomists for standard genome sequencing and annotation.</title>
        <authorList>
            <consortium name="The Broad Institute Genomics Platform"/>
            <consortium name="The Broad Institute Genome Sequencing Center for Infectious Disease"/>
            <person name="Wu L."/>
            <person name="Ma J."/>
        </authorList>
    </citation>
    <scope>NUCLEOTIDE SEQUENCE [LARGE SCALE GENOMIC DNA]</scope>
    <source>
        <strain evidence="2">JCM 4733</strain>
    </source>
</reference>
<dbReference type="EMBL" id="BMVN01000113">
    <property type="protein sequence ID" value="GHA76532.1"/>
    <property type="molecule type" value="Genomic_DNA"/>
</dbReference>
<evidence type="ECO:0000313" key="1">
    <source>
        <dbReference type="EMBL" id="GHA76532.1"/>
    </source>
</evidence>
<comment type="caution">
    <text evidence="1">The sequence shown here is derived from an EMBL/GenBank/DDBJ whole genome shotgun (WGS) entry which is preliminary data.</text>
</comment>
<proteinExistence type="predicted"/>